<organism evidence="1">
    <name type="scientific">uncultured Thermomicrobiales bacterium</name>
    <dbReference type="NCBI Taxonomy" id="1645740"/>
    <lineage>
        <taxon>Bacteria</taxon>
        <taxon>Pseudomonadati</taxon>
        <taxon>Thermomicrobiota</taxon>
        <taxon>Thermomicrobia</taxon>
        <taxon>Thermomicrobiales</taxon>
        <taxon>environmental samples</taxon>
    </lineage>
</organism>
<name>A0A6J4U599_9BACT</name>
<gene>
    <name evidence="1" type="ORF">AVDCRST_MAG73-1765</name>
</gene>
<dbReference type="AlphaFoldDB" id="A0A6J4U599"/>
<accession>A0A6J4U599</accession>
<proteinExistence type="predicted"/>
<reference evidence="1" key="1">
    <citation type="submission" date="2020-02" db="EMBL/GenBank/DDBJ databases">
        <authorList>
            <person name="Meier V. D."/>
        </authorList>
    </citation>
    <scope>NUCLEOTIDE SEQUENCE</scope>
    <source>
        <strain evidence="1">AVDCRST_MAG73</strain>
    </source>
</reference>
<sequence>MTGVLARPTPLAGSLRFVRYAFMPNRLRFCGGDENRTLFEYGTERVVDGGLDPLLRRFTGALPYLQLIARANAIADPFDDRVVEAYWLGNELLAGVEVRQLHDALAERFGNQLRGRTRDWVLGKAPAGARPHHNFHVFDIHSRVGQLENTLETMDQCRVSWGRVVKVDGPELAVERQRLVLVDGKLALGPPAPARVVRQIEGRGFADAAVAGDWVSLHWDWVCEVLTPRQRANLARFTDDHIRIANQTL</sequence>
<protein>
    <submittedName>
        <fullName evidence="1">Uncharacterized protein</fullName>
    </submittedName>
</protein>
<dbReference type="Pfam" id="PF19927">
    <property type="entry name" value="DUF6390"/>
    <property type="match status" value="1"/>
</dbReference>
<dbReference type="InterPro" id="IPR045660">
    <property type="entry name" value="DUF6390"/>
</dbReference>
<evidence type="ECO:0000313" key="1">
    <source>
        <dbReference type="EMBL" id="CAA9539431.1"/>
    </source>
</evidence>
<dbReference type="EMBL" id="CADCWE010000110">
    <property type="protein sequence ID" value="CAA9539431.1"/>
    <property type="molecule type" value="Genomic_DNA"/>
</dbReference>